<dbReference type="Gene3D" id="3.40.50.1820">
    <property type="entry name" value="alpha/beta hydrolase"/>
    <property type="match status" value="1"/>
</dbReference>
<dbReference type="SUPFAM" id="SSF53474">
    <property type="entry name" value="alpha/beta-Hydrolases"/>
    <property type="match status" value="1"/>
</dbReference>
<comment type="catalytic activity">
    <reaction evidence="13">
        <text>a 1,2-diacyl-sn-glycerol + H2O = a 2-acylglycerol + a fatty acid + H(+)</text>
        <dbReference type="Rhea" id="RHEA:33275"/>
        <dbReference type="ChEBI" id="CHEBI:15377"/>
        <dbReference type="ChEBI" id="CHEBI:15378"/>
        <dbReference type="ChEBI" id="CHEBI:17389"/>
        <dbReference type="ChEBI" id="CHEBI:17815"/>
        <dbReference type="ChEBI" id="CHEBI:28868"/>
        <dbReference type="EC" id="3.1.1.116"/>
    </reaction>
    <physiologicalReaction direction="left-to-right" evidence="13">
        <dbReference type="Rhea" id="RHEA:33276"/>
    </physiologicalReaction>
</comment>
<accession>A0A317SVG8</accession>
<feature type="compositionally biased region" description="Basic and acidic residues" evidence="15">
    <location>
        <begin position="460"/>
        <end position="471"/>
    </location>
</feature>
<keyword evidence="10" id="KW-1133">Transmembrane helix</keyword>
<comment type="cofactor">
    <cofactor evidence="1">
        <name>Ca(2+)</name>
        <dbReference type="ChEBI" id="CHEBI:29108"/>
    </cofactor>
</comment>
<dbReference type="InterPro" id="IPR029058">
    <property type="entry name" value="AB_hydrolase_fold"/>
</dbReference>
<name>A0A317SVG8_9PEZI</name>
<evidence type="ECO:0000256" key="2">
    <source>
        <dbReference type="ARBA" id="ARBA00004651"/>
    </source>
</evidence>
<keyword evidence="5" id="KW-0812">Transmembrane</keyword>
<protein>
    <recommendedName>
        <fullName evidence="14">sn-1-specific diacylglycerol lipase</fullName>
        <ecNumber evidence="14">3.1.1.116</ecNumber>
    </recommendedName>
</protein>
<dbReference type="AlphaFoldDB" id="A0A317SVG8"/>
<gene>
    <name evidence="17" type="ORF">C7212DRAFT_362950</name>
</gene>
<keyword evidence="12" id="KW-0472">Membrane</keyword>
<dbReference type="PANTHER" id="PTHR45792">
    <property type="entry name" value="DIACYLGLYCEROL LIPASE HOMOLOG-RELATED"/>
    <property type="match status" value="1"/>
</dbReference>
<evidence type="ECO:0000256" key="5">
    <source>
        <dbReference type="ARBA" id="ARBA00022692"/>
    </source>
</evidence>
<keyword evidence="9" id="KW-0442">Lipid degradation</keyword>
<dbReference type="GO" id="GO:0046872">
    <property type="term" value="F:metal ion binding"/>
    <property type="evidence" value="ECO:0007669"/>
    <property type="project" value="UniProtKB-KW"/>
</dbReference>
<dbReference type="EMBL" id="PYWC01000015">
    <property type="protein sequence ID" value="PWW78495.1"/>
    <property type="molecule type" value="Genomic_DNA"/>
</dbReference>
<evidence type="ECO:0000256" key="3">
    <source>
        <dbReference type="ARBA" id="ARBA00022475"/>
    </source>
</evidence>
<evidence type="ECO:0000256" key="7">
    <source>
        <dbReference type="ARBA" id="ARBA00022801"/>
    </source>
</evidence>
<evidence type="ECO:0000256" key="10">
    <source>
        <dbReference type="ARBA" id="ARBA00022989"/>
    </source>
</evidence>
<keyword evidence="7" id="KW-0378">Hydrolase</keyword>
<keyword evidence="4" id="KW-0597">Phosphoprotein</keyword>
<keyword evidence="6" id="KW-0479">Metal-binding</keyword>
<dbReference type="InterPro" id="IPR002921">
    <property type="entry name" value="Fungal_lipase-type"/>
</dbReference>
<dbReference type="GO" id="GO:0005886">
    <property type="term" value="C:plasma membrane"/>
    <property type="evidence" value="ECO:0007669"/>
    <property type="project" value="UniProtKB-SubCell"/>
</dbReference>
<evidence type="ECO:0000313" key="17">
    <source>
        <dbReference type="EMBL" id="PWW78495.1"/>
    </source>
</evidence>
<evidence type="ECO:0000256" key="13">
    <source>
        <dbReference type="ARBA" id="ARBA00024531"/>
    </source>
</evidence>
<dbReference type="CDD" id="cd00519">
    <property type="entry name" value="Lipase_3"/>
    <property type="match status" value="1"/>
</dbReference>
<comment type="caution">
    <text evidence="17">The sequence shown here is derived from an EMBL/GenBank/DDBJ whole genome shotgun (WGS) entry which is preliminary data.</text>
</comment>
<evidence type="ECO:0000256" key="15">
    <source>
        <dbReference type="SAM" id="MobiDB-lite"/>
    </source>
</evidence>
<keyword evidence="3" id="KW-1003">Cell membrane</keyword>
<reference evidence="17 18" key="1">
    <citation type="submission" date="2018-03" db="EMBL/GenBank/DDBJ databases">
        <title>Genomes of Pezizomycetes fungi and the evolution of truffles.</title>
        <authorList>
            <person name="Murat C."/>
            <person name="Payen T."/>
            <person name="Noel B."/>
            <person name="Kuo A."/>
            <person name="Martin F.M."/>
        </authorList>
    </citation>
    <scope>NUCLEOTIDE SEQUENCE [LARGE SCALE GENOMIC DNA]</scope>
    <source>
        <strain evidence="17">091103-1</strain>
    </source>
</reference>
<sequence length="950" mass="102180">MSSTEEEPPPAASAAHTNVVVPTPHPASGPTLLPAPVASLVSLISRSATASIRLGSIIGGTVLDSARLGTLTGLEIGRAAAEGILARAGRDVRDDGWADRSLLLSTGFEIGLTTLTTVSGLAETYVLTLDSIFGSTESSRAISAIVALIKKEIEENEAGEGKVGVSDLVIGLSCFAILQMKTRKRRELEIKMDLEWDEVVEDITDVVRRNENTAVAVYGQASGDETGGLPPALMFQSFPEWVTKSLYCSVFGIDFTRSADISVTTSSTTTNTTTIEVIGSNPPDFAPPPGAVVLSESSQHDTSRPHYRIVYETTTKKSSNKRMRREEGAFVETPSEEQGRILGEIDAPPPPPPKEKGKEERVTRSSDESQPYGRSGSAGFLDIPIEANQRKRITALGNSSGGPKRSKERSKDKEGRRSSKKPIAPQGKEKKKKHLTSQPLLPLGKSKDSSGDRNLLLRADPPELRFIESHARSSRGGIFRRESSVSTSSGTSSVQQRDSLVGRASASPHLGQADNHMSPGHSRNGSYTPSIYTIHTSHSQTSLLLESSTPLVFPSGHLMENLSKYMRFASASYGQKFLRLFGIGDAPAAFPATASHHAEHHSFSYHTSLPVDTILLSSFTDPGGGYDTDGEVNTGIPLVHFVAVDHGAQAIVVTCRGTLGLEDVLTDLTCEYADLWLRGTKYRAHKGMLNSALLLIKKDSRLLNTIKTSLEKFPGYGLVLCGHSLGGGVAAILAILLSAPSGSSPGPYTTTNAYIQLLHSSSLRIPEGRQIHCYAYGPPACISESLRRRTCSLITSVVNGNDCIPTLSFGIIRDFWTVAVAFKTDTQGTKAEIRSRILQGLTSGNVSGIMGDGDDWAWSVVKTCRAGMLSEKLAPPGRVYKVQGERVFVKNEGIGGSGGMKSKWRVKGWRVRDVERWFGEVGFGGGMFGDHNPGEYERVLELLTRGLCDD</sequence>
<dbReference type="OrthoDB" id="438440at2759"/>
<evidence type="ECO:0000256" key="1">
    <source>
        <dbReference type="ARBA" id="ARBA00001913"/>
    </source>
</evidence>
<dbReference type="PANTHER" id="PTHR45792:SF7">
    <property type="entry name" value="PUTATIVE (AFU_ORTHOLOGUE AFUA_6G02710)-RELATED"/>
    <property type="match status" value="1"/>
</dbReference>
<evidence type="ECO:0000313" key="18">
    <source>
        <dbReference type="Proteomes" id="UP000246991"/>
    </source>
</evidence>
<feature type="domain" description="Fungal lipase-type" evidence="16">
    <location>
        <begin position="652"/>
        <end position="809"/>
    </location>
</feature>
<dbReference type="GO" id="GO:0046340">
    <property type="term" value="P:diacylglycerol catabolic process"/>
    <property type="evidence" value="ECO:0007669"/>
    <property type="project" value="TreeGrafter"/>
</dbReference>
<evidence type="ECO:0000259" key="16">
    <source>
        <dbReference type="Pfam" id="PF01764"/>
    </source>
</evidence>
<evidence type="ECO:0000256" key="8">
    <source>
        <dbReference type="ARBA" id="ARBA00022837"/>
    </source>
</evidence>
<feature type="compositionally biased region" description="Low complexity" evidence="15">
    <location>
        <begin position="484"/>
        <end position="494"/>
    </location>
</feature>
<evidence type="ECO:0000256" key="11">
    <source>
        <dbReference type="ARBA" id="ARBA00023098"/>
    </source>
</evidence>
<evidence type="ECO:0000256" key="4">
    <source>
        <dbReference type="ARBA" id="ARBA00022553"/>
    </source>
</evidence>
<organism evidence="17 18">
    <name type="scientific">Tuber magnatum</name>
    <name type="common">white Piedmont truffle</name>
    <dbReference type="NCBI Taxonomy" id="42249"/>
    <lineage>
        <taxon>Eukaryota</taxon>
        <taxon>Fungi</taxon>
        <taxon>Dikarya</taxon>
        <taxon>Ascomycota</taxon>
        <taxon>Pezizomycotina</taxon>
        <taxon>Pezizomycetes</taxon>
        <taxon>Pezizales</taxon>
        <taxon>Tuberaceae</taxon>
        <taxon>Tuber</taxon>
    </lineage>
</organism>
<keyword evidence="18" id="KW-1185">Reference proteome</keyword>
<dbReference type="Pfam" id="PF01764">
    <property type="entry name" value="Lipase_3"/>
    <property type="match status" value="1"/>
</dbReference>
<keyword evidence="8" id="KW-0106">Calcium</keyword>
<evidence type="ECO:0000256" key="14">
    <source>
        <dbReference type="ARBA" id="ARBA00026104"/>
    </source>
</evidence>
<evidence type="ECO:0000256" key="6">
    <source>
        <dbReference type="ARBA" id="ARBA00022723"/>
    </source>
</evidence>
<evidence type="ECO:0000256" key="12">
    <source>
        <dbReference type="ARBA" id="ARBA00023136"/>
    </source>
</evidence>
<dbReference type="GO" id="GO:0016298">
    <property type="term" value="F:lipase activity"/>
    <property type="evidence" value="ECO:0007669"/>
    <property type="project" value="TreeGrafter"/>
</dbReference>
<feature type="compositionally biased region" description="Basic and acidic residues" evidence="15">
    <location>
        <begin position="353"/>
        <end position="367"/>
    </location>
</feature>
<dbReference type="Proteomes" id="UP000246991">
    <property type="component" value="Unassembled WGS sequence"/>
</dbReference>
<dbReference type="InterPro" id="IPR052214">
    <property type="entry name" value="DAG_Lipase-Related"/>
</dbReference>
<comment type="subcellular location">
    <subcellularLocation>
        <location evidence="2">Cell membrane</location>
        <topology evidence="2">Multi-pass membrane protein</topology>
    </subcellularLocation>
</comment>
<dbReference type="GO" id="GO:0019369">
    <property type="term" value="P:arachidonate metabolic process"/>
    <property type="evidence" value="ECO:0007669"/>
    <property type="project" value="TreeGrafter"/>
</dbReference>
<evidence type="ECO:0000256" key="9">
    <source>
        <dbReference type="ARBA" id="ARBA00022963"/>
    </source>
</evidence>
<dbReference type="EC" id="3.1.1.116" evidence="14"/>
<proteinExistence type="predicted"/>
<feature type="region of interest" description="Disordered" evidence="15">
    <location>
        <begin position="274"/>
        <end position="529"/>
    </location>
</feature>
<keyword evidence="11" id="KW-0443">Lipid metabolism</keyword>